<dbReference type="GO" id="GO:0033214">
    <property type="term" value="P:siderophore-iron import into cell"/>
    <property type="evidence" value="ECO:0007669"/>
    <property type="project" value="TreeGrafter"/>
</dbReference>
<keyword evidence="3" id="KW-0813">Transport</keyword>
<reference evidence="9" key="1">
    <citation type="journal article" date="2021" name="PeerJ">
        <title>Extensive microbial diversity within the chicken gut microbiome revealed by metagenomics and culture.</title>
        <authorList>
            <person name="Gilroy R."/>
            <person name="Ravi A."/>
            <person name="Getino M."/>
            <person name="Pursley I."/>
            <person name="Horton D.L."/>
            <person name="Alikhan N.F."/>
            <person name="Baker D."/>
            <person name="Gharbi K."/>
            <person name="Hall N."/>
            <person name="Watson M."/>
            <person name="Adriaenssens E.M."/>
            <person name="Foster-Nyarko E."/>
            <person name="Jarju S."/>
            <person name="Secka A."/>
            <person name="Antonio M."/>
            <person name="Oren A."/>
            <person name="Chaudhuri R.R."/>
            <person name="La Ragione R."/>
            <person name="Hildebrand F."/>
            <person name="Pallen M.J."/>
        </authorList>
    </citation>
    <scope>NUCLEOTIDE SEQUENCE</scope>
    <source>
        <strain evidence="9">ChiGjej1B1-98</strain>
    </source>
</reference>
<dbReference type="InterPro" id="IPR000522">
    <property type="entry name" value="ABC_transptr_permease_BtuC"/>
</dbReference>
<evidence type="ECO:0000313" key="10">
    <source>
        <dbReference type="Proteomes" id="UP000824005"/>
    </source>
</evidence>
<dbReference type="Gene3D" id="1.10.3470.10">
    <property type="entry name" value="ABC transporter involved in vitamin B12 uptake, BtuC"/>
    <property type="match status" value="1"/>
</dbReference>
<dbReference type="GO" id="GO:0005886">
    <property type="term" value="C:plasma membrane"/>
    <property type="evidence" value="ECO:0007669"/>
    <property type="project" value="UniProtKB-SubCell"/>
</dbReference>
<evidence type="ECO:0000256" key="7">
    <source>
        <dbReference type="ARBA" id="ARBA00023136"/>
    </source>
</evidence>
<evidence type="ECO:0000256" key="1">
    <source>
        <dbReference type="ARBA" id="ARBA00004651"/>
    </source>
</evidence>
<evidence type="ECO:0000256" key="5">
    <source>
        <dbReference type="ARBA" id="ARBA00022692"/>
    </source>
</evidence>
<evidence type="ECO:0000256" key="2">
    <source>
        <dbReference type="ARBA" id="ARBA00007935"/>
    </source>
</evidence>
<comment type="similarity">
    <text evidence="2">Belongs to the binding-protein-dependent transport system permease family. FecCD subfamily.</text>
</comment>
<dbReference type="Pfam" id="PF01032">
    <property type="entry name" value="FecCD"/>
    <property type="match status" value="1"/>
</dbReference>
<reference evidence="9" key="2">
    <citation type="submission" date="2021-04" db="EMBL/GenBank/DDBJ databases">
        <authorList>
            <person name="Gilroy R."/>
        </authorList>
    </citation>
    <scope>NUCLEOTIDE SEQUENCE</scope>
    <source>
        <strain evidence="9">ChiGjej1B1-98</strain>
    </source>
</reference>
<sequence length="339" mass="34399">MTLSPARSVLHGTRNRSLVVCSALAAALVAVMAATMVIGDYPLTILEVLDTLTGGGSDRDRYVVFNVRLPRLLMAIACGVGLAISGAIMQSLLRNPLASPELLGISGGASVAAVAGTLIFGLTGLALVGAAFVGGSVIAGVLLIAASRQGASSYRIVLAGVGIAFVCIAIVGFIIKRAQLNQAQDALRWITGSIDATPWRDVWVLLAVLAIAMPLVFAASRILPQLELGEQRAAGLGVAVGSARAWILVTAVFLAASVTAFIGPVAFVALSAPAIARGMVGRGSAAIAASALVGAVIMPLSDLAAQYALGKSVPVGIVTGMVGAVYLLWLLARPKGQRT</sequence>
<organism evidence="9 10">
    <name type="scientific">Candidatus Agrococcus pullicola</name>
    <dbReference type="NCBI Taxonomy" id="2838429"/>
    <lineage>
        <taxon>Bacteria</taxon>
        <taxon>Bacillati</taxon>
        <taxon>Actinomycetota</taxon>
        <taxon>Actinomycetes</taxon>
        <taxon>Micrococcales</taxon>
        <taxon>Microbacteriaceae</taxon>
        <taxon>Agrococcus</taxon>
    </lineage>
</organism>
<feature type="transmembrane region" description="Helical" evidence="8">
    <location>
        <begin position="315"/>
        <end position="332"/>
    </location>
</feature>
<dbReference type="SUPFAM" id="SSF81345">
    <property type="entry name" value="ABC transporter involved in vitamin B12 uptake, BtuC"/>
    <property type="match status" value="1"/>
</dbReference>
<feature type="transmembrane region" description="Helical" evidence="8">
    <location>
        <begin position="102"/>
        <end position="120"/>
    </location>
</feature>
<keyword evidence="7 8" id="KW-0472">Membrane</keyword>
<dbReference type="CDD" id="cd06550">
    <property type="entry name" value="TM_ABC_iron-siderophores_like"/>
    <property type="match status" value="1"/>
</dbReference>
<name>A0A9D2C956_9MICO</name>
<keyword evidence="4" id="KW-1003">Cell membrane</keyword>
<feature type="transmembrane region" description="Helical" evidence="8">
    <location>
        <begin position="126"/>
        <end position="144"/>
    </location>
</feature>
<keyword evidence="6 8" id="KW-1133">Transmembrane helix</keyword>
<proteinExistence type="inferred from homology"/>
<gene>
    <name evidence="9" type="ORF">H9830_11405</name>
</gene>
<dbReference type="EMBL" id="DXDC01000347">
    <property type="protein sequence ID" value="HIY66871.1"/>
    <property type="molecule type" value="Genomic_DNA"/>
</dbReference>
<comment type="subcellular location">
    <subcellularLocation>
        <location evidence="1">Cell membrane</location>
        <topology evidence="1">Multi-pass membrane protein</topology>
    </subcellularLocation>
</comment>
<dbReference type="InterPro" id="IPR037294">
    <property type="entry name" value="ABC_BtuC-like"/>
</dbReference>
<feature type="transmembrane region" description="Helical" evidence="8">
    <location>
        <begin position="72"/>
        <end position="93"/>
    </location>
</feature>
<accession>A0A9D2C956</accession>
<evidence type="ECO:0000256" key="4">
    <source>
        <dbReference type="ARBA" id="ARBA00022475"/>
    </source>
</evidence>
<dbReference type="PANTHER" id="PTHR30472:SF24">
    <property type="entry name" value="FERRIC ENTEROBACTIN TRANSPORT SYSTEM PERMEASE PROTEIN FEPG"/>
    <property type="match status" value="1"/>
</dbReference>
<evidence type="ECO:0000313" key="9">
    <source>
        <dbReference type="EMBL" id="HIY66871.1"/>
    </source>
</evidence>
<comment type="caution">
    <text evidence="9">The sequence shown here is derived from an EMBL/GenBank/DDBJ whole genome shotgun (WGS) entry which is preliminary data.</text>
</comment>
<keyword evidence="5 8" id="KW-0812">Transmembrane</keyword>
<feature type="transmembrane region" description="Helical" evidence="8">
    <location>
        <begin position="202"/>
        <end position="223"/>
    </location>
</feature>
<protein>
    <submittedName>
        <fullName evidence="9">Iron ABC transporter permease</fullName>
    </submittedName>
</protein>
<evidence type="ECO:0000256" key="8">
    <source>
        <dbReference type="SAM" id="Phobius"/>
    </source>
</evidence>
<dbReference type="Proteomes" id="UP000824005">
    <property type="component" value="Unassembled WGS sequence"/>
</dbReference>
<dbReference type="AlphaFoldDB" id="A0A9D2C956"/>
<feature type="transmembrane region" description="Helical" evidence="8">
    <location>
        <begin position="156"/>
        <end position="175"/>
    </location>
</feature>
<dbReference type="PANTHER" id="PTHR30472">
    <property type="entry name" value="FERRIC ENTEROBACTIN TRANSPORT SYSTEM PERMEASE PROTEIN"/>
    <property type="match status" value="1"/>
</dbReference>
<evidence type="ECO:0000256" key="3">
    <source>
        <dbReference type="ARBA" id="ARBA00022448"/>
    </source>
</evidence>
<feature type="transmembrane region" description="Helical" evidence="8">
    <location>
        <begin position="287"/>
        <end position="309"/>
    </location>
</feature>
<evidence type="ECO:0000256" key="6">
    <source>
        <dbReference type="ARBA" id="ARBA00022989"/>
    </source>
</evidence>
<dbReference type="GO" id="GO:0022857">
    <property type="term" value="F:transmembrane transporter activity"/>
    <property type="evidence" value="ECO:0007669"/>
    <property type="project" value="InterPro"/>
</dbReference>